<dbReference type="PANTHER" id="PTHR38342">
    <property type="entry name" value="SLR5037 PROTEIN"/>
    <property type="match status" value="1"/>
</dbReference>
<dbReference type="eggNOG" id="COG3439">
    <property type="taxonomic scope" value="Bacteria"/>
</dbReference>
<sequence length="129" mass="13991">MEYAIVQNVNTDFETTVAKLRALLPSNGFGILTEIDVSATLKKKLDVTYPRTLILGACNPPIAHQALLADPNIATLMPCNVVVRENNEGGVEVAIGNFSAMARMMPNDALAPVIDQAQERMDNILKQLV</sequence>
<protein>
    <recommendedName>
        <fullName evidence="1">DUF302 domain-containing protein</fullName>
    </recommendedName>
</protein>
<dbReference type="InterPro" id="IPR005180">
    <property type="entry name" value="DUF302"/>
</dbReference>
<dbReference type="InterPro" id="IPR016796">
    <property type="entry name" value="UCP021774"/>
</dbReference>
<dbReference type="KEGG" id="mgm:Mmc1_0970"/>
<reference evidence="2 3" key="2">
    <citation type="journal article" date="2012" name="Int. J. Syst. Evol. Microbiol.">
        <title>Magnetococcus marinus gen. nov., sp. nov., a marine, magnetotactic bacterium that represents a novel lineage (Magnetococcaceae fam. nov.; Magnetococcales ord. nov.) at the base of the Alphaproteobacteria.</title>
        <authorList>
            <person name="Bazylinski D.A."/>
            <person name="Williams T.J."/>
            <person name="Lefevre C.T."/>
            <person name="Berg R.J."/>
            <person name="Zhang C.L."/>
            <person name="Bowser S.S."/>
            <person name="Dean A.J."/>
            <person name="Beveridge T.J."/>
        </authorList>
    </citation>
    <scope>NUCLEOTIDE SEQUENCE [LARGE SCALE GENOMIC DNA]</scope>
    <source>
        <strain evidence="3">ATCC BAA-1437 / JCM 17883 / MC-1</strain>
    </source>
</reference>
<evidence type="ECO:0000313" key="3">
    <source>
        <dbReference type="Proteomes" id="UP000002586"/>
    </source>
</evidence>
<dbReference type="Pfam" id="PF03625">
    <property type="entry name" value="DUF302"/>
    <property type="match status" value="1"/>
</dbReference>
<dbReference type="Gene3D" id="3.30.310.70">
    <property type="entry name" value="TT1751-like domain"/>
    <property type="match status" value="1"/>
</dbReference>
<dbReference type="AlphaFoldDB" id="A0L695"/>
<dbReference type="HOGENOM" id="CLU_126998_1_0_5"/>
<dbReference type="Proteomes" id="UP000002586">
    <property type="component" value="Chromosome"/>
</dbReference>
<name>A0L695_MAGMM</name>
<evidence type="ECO:0000313" key="2">
    <source>
        <dbReference type="EMBL" id="ABK43488.1"/>
    </source>
</evidence>
<organism evidence="2 3">
    <name type="scientific">Magnetococcus marinus (strain ATCC BAA-1437 / JCM 17883 / MC-1)</name>
    <dbReference type="NCBI Taxonomy" id="156889"/>
    <lineage>
        <taxon>Bacteria</taxon>
        <taxon>Pseudomonadati</taxon>
        <taxon>Pseudomonadota</taxon>
        <taxon>Magnetococcia</taxon>
        <taxon>Magnetococcales</taxon>
        <taxon>Magnetococcaceae</taxon>
        <taxon>Magnetococcus</taxon>
    </lineage>
</organism>
<dbReference type="EMBL" id="CP000471">
    <property type="protein sequence ID" value="ABK43488.1"/>
    <property type="molecule type" value="Genomic_DNA"/>
</dbReference>
<accession>A0L695</accession>
<reference evidence="3" key="1">
    <citation type="journal article" date="2009" name="Appl. Environ. Microbiol.">
        <title>Complete genome sequence of the chemolithoautotrophic marine magnetotactic coccus strain MC-1.</title>
        <authorList>
            <person name="Schubbe S."/>
            <person name="Williams T.J."/>
            <person name="Xie G."/>
            <person name="Kiss H.E."/>
            <person name="Brettin T.S."/>
            <person name="Martinez D."/>
            <person name="Ross C.A."/>
            <person name="Schuler D."/>
            <person name="Cox B.L."/>
            <person name="Nealson K.H."/>
            <person name="Bazylinski D.A."/>
        </authorList>
    </citation>
    <scope>NUCLEOTIDE SEQUENCE [LARGE SCALE GENOMIC DNA]</scope>
    <source>
        <strain evidence="3">ATCC BAA-1437 / JCM 17883 / MC-1</strain>
    </source>
</reference>
<feature type="domain" description="DUF302" evidence="1">
    <location>
        <begin position="35"/>
        <end position="94"/>
    </location>
</feature>
<keyword evidence="3" id="KW-1185">Reference proteome</keyword>
<dbReference type="InterPro" id="IPR035923">
    <property type="entry name" value="TT1751-like_sf"/>
</dbReference>
<dbReference type="SUPFAM" id="SSF103247">
    <property type="entry name" value="TT1751-like"/>
    <property type="match status" value="1"/>
</dbReference>
<gene>
    <name evidence="2" type="ordered locus">Mmc1_0970</name>
</gene>
<proteinExistence type="predicted"/>
<dbReference type="RefSeq" id="WP_011712645.1">
    <property type="nucleotide sequence ID" value="NC_008576.1"/>
</dbReference>
<dbReference type="CDD" id="cd14797">
    <property type="entry name" value="DUF302"/>
    <property type="match status" value="1"/>
</dbReference>
<evidence type="ECO:0000259" key="1">
    <source>
        <dbReference type="Pfam" id="PF03625"/>
    </source>
</evidence>
<dbReference type="PANTHER" id="PTHR38342:SF1">
    <property type="entry name" value="SLR5037 PROTEIN"/>
    <property type="match status" value="1"/>
</dbReference>
<dbReference type="OrthoDB" id="9791067at2"/>
<dbReference type="PIRSF" id="PIRSF021774">
    <property type="entry name" value="UCP021774"/>
    <property type="match status" value="1"/>
</dbReference>